<feature type="region of interest" description="Disordered" evidence="1">
    <location>
        <begin position="1"/>
        <end position="141"/>
    </location>
</feature>
<comment type="caution">
    <text evidence="2">The sequence shown here is derived from an EMBL/GenBank/DDBJ whole genome shotgun (WGS) entry which is preliminary data.</text>
</comment>
<protein>
    <submittedName>
        <fullName evidence="2">Uncharacterized protein</fullName>
    </submittedName>
</protein>
<reference evidence="2" key="1">
    <citation type="submission" date="2022-11" db="EMBL/GenBank/DDBJ databases">
        <title>Chromosome-level genome of Pogonophryne albipinna.</title>
        <authorList>
            <person name="Jo E."/>
        </authorList>
    </citation>
    <scope>NUCLEOTIDE SEQUENCE</scope>
    <source>
        <strain evidence="2">SGF0006</strain>
        <tissue evidence="2">Muscle</tissue>
    </source>
</reference>
<accession>A0AAD6F9Y5</accession>
<keyword evidence="3" id="KW-1185">Reference proteome</keyword>
<dbReference type="EMBL" id="JAPTMU010000020">
    <property type="protein sequence ID" value="KAJ4926157.1"/>
    <property type="molecule type" value="Genomic_DNA"/>
</dbReference>
<name>A0AAD6F9Y5_9TELE</name>
<organism evidence="2 3">
    <name type="scientific">Pogonophryne albipinna</name>
    <dbReference type="NCBI Taxonomy" id="1090488"/>
    <lineage>
        <taxon>Eukaryota</taxon>
        <taxon>Metazoa</taxon>
        <taxon>Chordata</taxon>
        <taxon>Craniata</taxon>
        <taxon>Vertebrata</taxon>
        <taxon>Euteleostomi</taxon>
        <taxon>Actinopterygii</taxon>
        <taxon>Neopterygii</taxon>
        <taxon>Teleostei</taxon>
        <taxon>Neoteleostei</taxon>
        <taxon>Acanthomorphata</taxon>
        <taxon>Eupercaria</taxon>
        <taxon>Perciformes</taxon>
        <taxon>Notothenioidei</taxon>
        <taxon>Pogonophryne</taxon>
    </lineage>
</organism>
<feature type="compositionally biased region" description="Polar residues" evidence="1">
    <location>
        <begin position="42"/>
        <end position="55"/>
    </location>
</feature>
<gene>
    <name evidence="2" type="ORF">JOQ06_008340</name>
</gene>
<evidence type="ECO:0000313" key="3">
    <source>
        <dbReference type="Proteomes" id="UP001219934"/>
    </source>
</evidence>
<sequence>MFLRRGSSRGDGTVPSGTNRKGSVGRGDVFVVDEDTDLLDPTFQNGGQVNPQWKPSRNGLKGSQKGKPEMIEENITTDEKVDSSGRTSSLFPGKPSSDIIDLDIGGTTKKPSVDLPVPKIPSDPRTSTDSGTPTKAVVEKGRPITNEMETWSLAQMAKCTGSKEDHQAEWVPQGRKAVLVILAGLGLKVIRVSWVLKGVQEKEGSQDLLDRQGFPPSTCGRTQPRNWLPFSKAISTSYFVLVGLVEKALKDHLERWASPACRVHLANLEIVEDPGCQEIWASGVSGALQERPGPQAEMGKMG</sequence>
<feature type="compositionally biased region" description="Polar residues" evidence="1">
    <location>
        <begin position="124"/>
        <end position="133"/>
    </location>
</feature>
<dbReference type="Proteomes" id="UP001219934">
    <property type="component" value="Unassembled WGS sequence"/>
</dbReference>
<evidence type="ECO:0000256" key="1">
    <source>
        <dbReference type="SAM" id="MobiDB-lite"/>
    </source>
</evidence>
<dbReference type="AlphaFoldDB" id="A0AAD6F9Y5"/>
<proteinExistence type="predicted"/>
<evidence type="ECO:0000313" key="2">
    <source>
        <dbReference type="EMBL" id="KAJ4926157.1"/>
    </source>
</evidence>